<reference evidence="2 3" key="1">
    <citation type="submission" date="2021-03" db="EMBL/GenBank/DDBJ databases">
        <title>Genomic Encyclopedia of Type Strains, Phase IV (KMG-IV): sequencing the most valuable type-strain genomes for metagenomic binning, comparative biology and taxonomic classification.</title>
        <authorList>
            <person name="Goeker M."/>
        </authorList>
    </citation>
    <scope>NUCLEOTIDE SEQUENCE [LARGE SCALE GENOMIC DNA]</scope>
    <source>
        <strain evidence="2 3">DSM 26048</strain>
    </source>
</reference>
<keyword evidence="3" id="KW-1185">Reference proteome</keyword>
<comment type="caution">
    <text evidence="2">The sequence shown here is derived from an EMBL/GenBank/DDBJ whole genome shotgun (WGS) entry which is preliminary data.</text>
</comment>
<sequence>MSEQDQKAGQASDVQIVQLEEMKFVGFPVVVSFKDGDFSKIGKMKQLFMERKGEIKHAVDQESYWSPWYSCELMFTYFYCLRVSELADIPEGMNGFTIPGTKYAAVSYEGPHPMGPDPYELLAQYRQANQIKQKDNGMVIEKYRFDQECLPNEYIALEVYGPIN</sequence>
<gene>
    <name evidence="2" type="ORF">J2Z66_003526</name>
</gene>
<evidence type="ECO:0000313" key="2">
    <source>
        <dbReference type="EMBL" id="MBP1991918.1"/>
    </source>
</evidence>
<feature type="domain" description="AraC effector-binding" evidence="1">
    <location>
        <begin position="12"/>
        <end position="164"/>
    </location>
</feature>
<dbReference type="InterPro" id="IPR029441">
    <property type="entry name" value="Cass2"/>
</dbReference>
<evidence type="ECO:0000259" key="1">
    <source>
        <dbReference type="SMART" id="SM00871"/>
    </source>
</evidence>
<dbReference type="InterPro" id="IPR010499">
    <property type="entry name" value="AraC_E-bd"/>
</dbReference>
<dbReference type="InterPro" id="IPR011256">
    <property type="entry name" value="Reg_factor_effector_dom_sf"/>
</dbReference>
<name>A0ABS4IWN0_9BACL</name>
<dbReference type="Proteomes" id="UP001519287">
    <property type="component" value="Unassembled WGS sequence"/>
</dbReference>
<protein>
    <submittedName>
        <fullName evidence="2">Transcriptional regulator YdeE</fullName>
    </submittedName>
</protein>
<dbReference type="Pfam" id="PF14526">
    <property type="entry name" value="Cass2"/>
    <property type="match status" value="1"/>
</dbReference>
<proteinExistence type="predicted"/>
<organism evidence="2 3">
    <name type="scientific">Paenibacillus eucommiae</name>
    <dbReference type="NCBI Taxonomy" id="1355755"/>
    <lineage>
        <taxon>Bacteria</taxon>
        <taxon>Bacillati</taxon>
        <taxon>Bacillota</taxon>
        <taxon>Bacilli</taxon>
        <taxon>Bacillales</taxon>
        <taxon>Paenibacillaceae</taxon>
        <taxon>Paenibacillus</taxon>
    </lineage>
</organism>
<dbReference type="Gene3D" id="3.20.80.10">
    <property type="entry name" value="Regulatory factor, effector binding domain"/>
    <property type="match status" value="1"/>
</dbReference>
<dbReference type="SUPFAM" id="SSF55136">
    <property type="entry name" value="Probable bacterial effector-binding domain"/>
    <property type="match status" value="1"/>
</dbReference>
<dbReference type="EMBL" id="JAGGLB010000011">
    <property type="protein sequence ID" value="MBP1991918.1"/>
    <property type="molecule type" value="Genomic_DNA"/>
</dbReference>
<dbReference type="SMART" id="SM00871">
    <property type="entry name" value="AraC_E_bind"/>
    <property type="match status" value="1"/>
</dbReference>
<dbReference type="RefSeq" id="WP_209972643.1">
    <property type="nucleotide sequence ID" value="NZ_JAGGLB010000011.1"/>
</dbReference>
<evidence type="ECO:0000313" key="3">
    <source>
        <dbReference type="Proteomes" id="UP001519287"/>
    </source>
</evidence>
<accession>A0ABS4IWN0</accession>